<protein>
    <submittedName>
        <fullName evidence="1">Cytoplasmic protein</fullName>
    </submittedName>
</protein>
<dbReference type="RefSeq" id="WP_137033716.1">
    <property type="nucleotide sequence ID" value="NZ_SZNK01000002.1"/>
</dbReference>
<dbReference type="Proteomes" id="UP000307841">
    <property type="component" value="Unassembled WGS sequence"/>
</dbReference>
<dbReference type="Gene3D" id="2.70.9.30">
    <property type="entry name" value="Viral coat protein p3"/>
    <property type="match status" value="1"/>
</dbReference>
<gene>
    <name evidence="1" type="ORF">E8L90_29705</name>
</gene>
<organism evidence="1 2">
    <name type="scientific">Brevibacillus antibioticus</name>
    <dbReference type="NCBI Taxonomy" id="2570228"/>
    <lineage>
        <taxon>Bacteria</taxon>
        <taxon>Bacillati</taxon>
        <taxon>Bacillota</taxon>
        <taxon>Bacilli</taxon>
        <taxon>Bacillales</taxon>
        <taxon>Paenibacillaceae</taxon>
        <taxon>Brevibacillus</taxon>
    </lineage>
</organism>
<accession>A0A4V6X5S5</accession>
<proteinExistence type="predicted"/>
<dbReference type="EMBL" id="SZNK01000002">
    <property type="protein sequence ID" value="TKI52933.1"/>
    <property type="molecule type" value="Genomic_DNA"/>
</dbReference>
<comment type="caution">
    <text evidence="1">The sequence shown here is derived from an EMBL/GenBank/DDBJ whole genome shotgun (WGS) entry which is preliminary data.</text>
</comment>
<sequence>MAQKQITPQQRAALFAQMTRQNMQPISSVAGAENSRVTLNLPQTRLLHRTRLMVQATLNVKHASATNYVPAEFAPFTLVDNIRFEMNNGFAPVTLSGRQLYLHNMMRENADVLEVKPNGRGKNVQGLVASAAGTDNVIRFHLDIPNGLNDRDAIGLILLQNRETVANIHITFADRNALVKPGQTGYTLDIKNITVTPLVESFSIPQIPEALPDLSMLKLIQATSYDQAGAGDVVIKLPVSTTYRKLLFLVEDANGGVDESFIQSDIQLIFNQADTPYSVNPYHLASINHDQYGRPLPKGCWAFDFTYQGTINYSSGRDYVDTERLTEFWLKFKAAGACKISVVYEQLSRLR</sequence>
<keyword evidence="2" id="KW-1185">Reference proteome</keyword>
<reference evidence="1 2" key="1">
    <citation type="submission" date="2019-04" db="EMBL/GenBank/DDBJ databases">
        <title>Whole genome sequencing of Brevibacillus sp. TGS2-1.</title>
        <authorList>
            <person name="Choi A."/>
        </authorList>
    </citation>
    <scope>NUCLEOTIDE SEQUENCE [LARGE SCALE GENOMIC DNA]</scope>
    <source>
        <strain evidence="1 2">TGS2-1</strain>
    </source>
</reference>
<dbReference type="AlphaFoldDB" id="A0A4V6X5S5"/>
<evidence type="ECO:0000313" key="1">
    <source>
        <dbReference type="EMBL" id="TKI52933.1"/>
    </source>
</evidence>
<dbReference type="InterPro" id="IPR016115">
    <property type="entry name" value="Phage_PRD1_P3_N"/>
</dbReference>
<name>A0A4V6X5S5_9BACL</name>
<evidence type="ECO:0000313" key="2">
    <source>
        <dbReference type="Proteomes" id="UP000307841"/>
    </source>
</evidence>
<dbReference type="OrthoDB" id="9972754at2"/>